<keyword evidence="1" id="KW-0479">Metal-binding</keyword>
<dbReference type="InterPro" id="IPR001841">
    <property type="entry name" value="Znf_RING"/>
</dbReference>
<dbReference type="GO" id="GO:0008270">
    <property type="term" value="F:zinc ion binding"/>
    <property type="evidence" value="ECO:0007669"/>
    <property type="project" value="UniProtKB-KW"/>
</dbReference>
<evidence type="ECO:0000256" key="1">
    <source>
        <dbReference type="PROSITE-ProRule" id="PRU00175"/>
    </source>
</evidence>
<sequence>MENQNTGNSSNRVSFDELDQDDWYFALATIFREREGDYTMFARFESDSESDALEEFSNDNEGEFLEGHDSSDEEDDINPDELSYEELITLGEIIGVAKRGLSPKEISSCLSVVKFRSGENKREIDRCVVCQVEYEEGESLAALCCGHLYHSECICQWLQIKKVCPICGTEISSSISFS</sequence>
<dbReference type="PANTHER" id="PTHR47530:SF4">
    <property type="entry name" value="E3 UBIQUITIN LIGASE BIG BROTHER-RELATED"/>
    <property type="match status" value="1"/>
</dbReference>
<accession>A0AAV5LKS5</accession>
<gene>
    <name evidence="3" type="ORF">SLEP1_g45720</name>
</gene>
<dbReference type="SMART" id="SM00184">
    <property type="entry name" value="RING"/>
    <property type="match status" value="1"/>
</dbReference>
<dbReference type="SUPFAM" id="SSF57850">
    <property type="entry name" value="RING/U-box"/>
    <property type="match status" value="1"/>
</dbReference>
<proteinExistence type="predicted"/>
<dbReference type="PANTHER" id="PTHR47530">
    <property type="entry name" value="E3 UBIQUITIN LIGASE BIG BROTHER-RELATED"/>
    <property type="match status" value="1"/>
</dbReference>
<protein>
    <recommendedName>
        <fullName evidence="2">RING-type domain-containing protein</fullName>
    </recommendedName>
</protein>
<keyword evidence="1" id="KW-0862">Zinc</keyword>
<dbReference type="Pfam" id="PF13639">
    <property type="entry name" value="zf-RING_2"/>
    <property type="match status" value="1"/>
</dbReference>
<name>A0AAV5LKS5_9ROSI</name>
<dbReference type="AlphaFoldDB" id="A0AAV5LKS5"/>
<evidence type="ECO:0000313" key="4">
    <source>
        <dbReference type="Proteomes" id="UP001054252"/>
    </source>
</evidence>
<evidence type="ECO:0000313" key="3">
    <source>
        <dbReference type="EMBL" id="GKV37725.1"/>
    </source>
</evidence>
<reference evidence="3 4" key="1">
    <citation type="journal article" date="2021" name="Commun. Biol.">
        <title>The genome of Shorea leprosula (Dipterocarpaceae) highlights the ecological relevance of drought in aseasonal tropical rainforests.</title>
        <authorList>
            <person name="Ng K.K.S."/>
            <person name="Kobayashi M.J."/>
            <person name="Fawcett J.A."/>
            <person name="Hatakeyama M."/>
            <person name="Paape T."/>
            <person name="Ng C.H."/>
            <person name="Ang C.C."/>
            <person name="Tnah L.H."/>
            <person name="Lee C.T."/>
            <person name="Nishiyama T."/>
            <person name="Sese J."/>
            <person name="O'Brien M.J."/>
            <person name="Copetti D."/>
            <person name="Mohd Noor M.I."/>
            <person name="Ong R.C."/>
            <person name="Putra M."/>
            <person name="Sireger I.Z."/>
            <person name="Indrioko S."/>
            <person name="Kosugi Y."/>
            <person name="Izuno A."/>
            <person name="Isagi Y."/>
            <person name="Lee S.L."/>
            <person name="Shimizu K.K."/>
        </authorList>
    </citation>
    <scope>NUCLEOTIDE SEQUENCE [LARGE SCALE GENOMIC DNA]</scope>
    <source>
        <strain evidence="3">214</strain>
    </source>
</reference>
<comment type="caution">
    <text evidence="3">The sequence shown here is derived from an EMBL/GenBank/DDBJ whole genome shotgun (WGS) entry which is preliminary data.</text>
</comment>
<dbReference type="InterPro" id="IPR043312">
    <property type="entry name" value="AtBBR-like"/>
</dbReference>
<dbReference type="PROSITE" id="PS50089">
    <property type="entry name" value="ZF_RING_2"/>
    <property type="match status" value="1"/>
</dbReference>
<dbReference type="Proteomes" id="UP001054252">
    <property type="component" value="Unassembled WGS sequence"/>
</dbReference>
<dbReference type="InterPro" id="IPR013083">
    <property type="entry name" value="Znf_RING/FYVE/PHD"/>
</dbReference>
<keyword evidence="4" id="KW-1185">Reference proteome</keyword>
<feature type="domain" description="RING-type" evidence="2">
    <location>
        <begin position="127"/>
        <end position="167"/>
    </location>
</feature>
<keyword evidence="1" id="KW-0863">Zinc-finger</keyword>
<dbReference type="EMBL" id="BPVZ01000124">
    <property type="protein sequence ID" value="GKV37725.1"/>
    <property type="molecule type" value="Genomic_DNA"/>
</dbReference>
<evidence type="ECO:0000259" key="2">
    <source>
        <dbReference type="PROSITE" id="PS50089"/>
    </source>
</evidence>
<organism evidence="3 4">
    <name type="scientific">Rubroshorea leprosula</name>
    <dbReference type="NCBI Taxonomy" id="152421"/>
    <lineage>
        <taxon>Eukaryota</taxon>
        <taxon>Viridiplantae</taxon>
        <taxon>Streptophyta</taxon>
        <taxon>Embryophyta</taxon>
        <taxon>Tracheophyta</taxon>
        <taxon>Spermatophyta</taxon>
        <taxon>Magnoliopsida</taxon>
        <taxon>eudicotyledons</taxon>
        <taxon>Gunneridae</taxon>
        <taxon>Pentapetalae</taxon>
        <taxon>rosids</taxon>
        <taxon>malvids</taxon>
        <taxon>Malvales</taxon>
        <taxon>Dipterocarpaceae</taxon>
        <taxon>Rubroshorea</taxon>
    </lineage>
</organism>
<dbReference type="Gene3D" id="3.30.40.10">
    <property type="entry name" value="Zinc/RING finger domain, C3HC4 (zinc finger)"/>
    <property type="match status" value="1"/>
</dbReference>